<proteinExistence type="predicted"/>
<evidence type="ECO:0000259" key="1">
    <source>
        <dbReference type="Pfam" id="PF03184"/>
    </source>
</evidence>
<dbReference type="GO" id="GO:0005634">
    <property type="term" value="C:nucleus"/>
    <property type="evidence" value="ECO:0007669"/>
    <property type="project" value="TreeGrafter"/>
</dbReference>
<comment type="caution">
    <text evidence="2">The sequence shown here is derived from an EMBL/GenBank/DDBJ whole genome shotgun (WGS) entry which is preliminary data.</text>
</comment>
<gene>
    <name evidence="2" type="ORF">LOD99_9353</name>
</gene>
<keyword evidence="3" id="KW-1185">Reference proteome</keyword>
<dbReference type="GO" id="GO:0003677">
    <property type="term" value="F:DNA binding"/>
    <property type="evidence" value="ECO:0007669"/>
    <property type="project" value="TreeGrafter"/>
</dbReference>
<name>A0AAV7JBW4_9METZ</name>
<sequence>MPQKTYISREEKTMPGFKAAKDRLTLMLGGNTSEDFQLKPLLVYRAENPRAFKNITKSSLPVIWKSNTKAWVTLVVFEDWISTRRGQEILENLVEIFKKLDIDLDEEDFEELSESHSLELTNEELMELEAMQRQSEQENEEEILPIKKFET</sequence>
<dbReference type="PANTHER" id="PTHR19303:SF26">
    <property type="entry name" value="TIGGER TRANSPOSABLE ELEMENT-DERIVED PROTEIN 1"/>
    <property type="match status" value="1"/>
</dbReference>
<feature type="domain" description="DDE-1" evidence="1">
    <location>
        <begin position="21"/>
        <end position="81"/>
    </location>
</feature>
<protein>
    <submittedName>
        <fullName evidence="2">Tigger transposable element-derived protein 1-like</fullName>
    </submittedName>
</protein>
<dbReference type="AlphaFoldDB" id="A0AAV7JBW4"/>
<evidence type="ECO:0000313" key="2">
    <source>
        <dbReference type="EMBL" id="KAI6646211.1"/>
    </source>
</evidence>
<organism evidence="2 3">
    <name type="scientific">Oopsacas minuta</name>
    <dbReference type="NCBI Taxonomy" id="111878"/>
    <lineage>
        <taxon>Eukaryota</taxon>
        <taxon>Metazoa</taxon>
        <taxon>Porifera</taxon>
        <taxon>Hexactinellida</taxon>
        <taxon>Hexasterophora</taxon>
        <taxon>Lyssacinosida</taxon>
        <taxon>Leucopsacidae</taxon>
        <taxon>Oopsacas</taxon>
    </lineage>
</organism>
<evidence type="ECO:0000313" key="3">
    <source>
        <dbReference type="Proteomes" id="UP001165289"/>
    </source>
</evidence>
<dbReference type="Proteomes" id="UP001165289">
    <property type="component" value="Unassembled WGS sequence"/>
</dbReference>
<dbReference type="Pfam" id="PF03184">
    <property type="entry name" value="DDE_1"/>
    <property type="match status" value="1"/>
</dbReference>
<dbReference type="EMBL" id="JAKMXF010000359">
    <property type="protein sequence ID" value="KAI6646211.1"/>
    <property type="molecule type" value="Genomic_DNA"/>
</dbReference>
<dbReference type="InterPro" id="IPR004875">
    <property type="entry name" value="DDE_SF_endonuclease_dom"/>
</dbReference>
<accession>A0AAV7JBW4</accession>
<reference evidence="2 3" key="1">
    <citation type="journal article" date="2023" name="BMC Biol.">
        <title>The compact genome of the sponge Oopsacas minuta (Hexactinellida) is lacking key metazoan core genes.</title>
        <authorList>
            <person name="Santini S."/>
            <person name="Schenkelaars Q."/>
            <person name="Jourda C."/>
            <person name="Duchesne M."/>
            <person name="Belahbib H."/>
            <person name="Rocher C."/>
            <person name="Selva M."/>
            <person name="Riesgo A."/>
            <person name="Vervoort M."/>
            <person name="Leys S.P."/>
            <person name="Kodjabachian L."/>
            <person name="Le Bivic A."/>
            <person name="Borchiellini C."/>
            <person name="Claverie J.M."/>
            <person name="Renard E."/>
        </authorList>
    </citation>
    <scope>NUCLEOTIDE SEQUENCE [LARGE SCALE GENOMIC DNA]</scope>
    <source>
        <strain evidence="2">SPO-2</strain>
    </source>
</reference>
<dbReference type="InterPro" id="IPR050863">
    <property type="entry name" value="CenT-Element_Derived"/>
</dbReference>
<dbReference type="PANTHER" id="PTHR19303">
    <property type="entry name" value="TRANSPOSON"/>
    <property type="match status" value="1"/>
</dbReference>